<name>A0A266N8W2_9PSED</name>
<dbReference type="InterPro" id="IPR013130">
    <property type="entry name" value="Fe3_Rdtase_TM_dom"/>
</dbReference>
<dbReference type="InterPro" id="IPR017938">
    <property type="entry name" value="Riboflavin_synthase-like_b-brl"/>
</dbReference>
<keyword evidence="4 13" id="KW-0812">Transmembrane</keyword>
<evidence type="ECO:0000256" key="6">
    <source>
        <dbReference type="ARBA" id="ARBA00022723"/>
    </source>
</evidence>
<evidence type="ECO:0000256" key="3">
    <source>
        <dbReference type="ARBA" id="ARBA00022630"/>
    </source>
</evidence>
<evidence type="ECO:0000256" key="12">
    <source>
        <dbReference type="ARBA" id="ARBA00023136"/>
    </source>
</evidence>
<dbReference type="GO" id="GO:0051537">
    <property type="term" value="F:2 iron, 2 sulfur cluster binding"/>
    <property type="evidence" value="ECO:0007669"/>
    <property type="project" value="UniProtKB-KW"/>
</dbReference>
<evidence type="ECO:0000256" key="13">
    <source>
        <dbReference type="SAM" id="Phobius"/>
    </source>
</evidence>
<dbReference type="PANTHER" id="PTHR47354:SF8">
    <property type="entry name" value="1,2-PHENYLACETYL-COA EPOXIDASE, SUBUNIT E"/>
    <property type="match status" value="1"/>
</dbReference>
<evidence type="ECO:0000256" key="11">
    <source>
        <dbReference type="ARBA" id="ARBA00023014"/>
    </source>
</evidence>
<feature type="transmembrane region" description="Helical" evidence="13">
    <location>
        <begin position="140"/>
        <end position="158"/>
    </location>
</feature>
<accession>A0A266N8W2</accession>
<evidence type="ECO:0000256" key="1">
    <source>
        <dbReference type="ARBA" id="ARBA00001974"/>
    </source>
</evidence>
<dbReference type="InterPro" id="IPR017927">
    <property type="entry name" value="FAD-bd_FR_type"/>
</dbReference>
<dbReference type="GO" id="GO:0050660">
    <property type="term" value="F:flavin adenine dinucleotide binding"/>
    <property type="evidence" value="ECO:0007669"/>
    <property type="project" value="TreeGrafter"/>
</dbReference>
<keyword evidence="11" id="KW-0411">Iron-sulfur</keyword>
<dbReference type="GO" id="GO:0016491">
    <property type="term" value="F:oxidoreductase activity"/>
    <property type="evidence" value="ECO:0007669"/>
    <property type="project" value="UniProtKB-KW"/>
</dbReference>
<feature type="transmembrane region" description="Helical" evidence="13">
    <location>
        <begin position="74"/>
        <end position="91"/>
    </location>
</feature>
<dbReference type="PANTHER" id="PTHR47354">
    <property type="entry name" value="NADH OXIDOREDUCTASE HCR"/>
    <property type="match status" value="1"/>
</dbReference>
<proteinExistence type="predicted"/>
<dbReference type="InterPro" id="IPR039261">
    <property type="entry name" value="FNR_nucleotide-bd"/>
</dbReference>
<evidence type="ECO:0000256" key="5">
    <source>
        <dbReference type="ARBA" id="ARBA00022714"/>
    </source>
</evidence>
<evidence type="ECO:0000256" key="9">
    <source>
        <dbReference type="ARBA" id="ARBA00023002"/>
    </source>
</evidence>
<evidence type="ECO:0000256" key="10">
    <source>
        <dbReference type="ARBA" id="ARBA00023004"/>
    </source>
</evidence>
<evidence type="ECO:0000259" key="14">
    <source>
        <dbReference type="PROSITE" id="PS51384"/>
    </source>
</evidence>
<evidence type="ECO:0000313" key="16">
    <source>
        <dbReference type="Proteomes" id="UP000215788"/>
    </source>
</evidence>
<evidence type="ECO:0000256" key="2">
    <source>
        <dbReference type="ARBA" id="ARBA00004141"/>
    </source>
</evidence>
<keyword evidence="6" id="KW-0479">Metal-binding</keyword>
<comment type="caution">
    <text evidence="15">The sequence shown here is derived from an EMBL/GenBank/DDBJ whole genome shotgun (WGS) entry which is preliminary data.</text>
</comment>
<dbReference type="EMBL" id="NQKI01000027">
    <property type="protein sequence ID" value="OZY58407.1"/>
    <property type="molecule type" value="Genomic_DNA"/>
</dbReference>
<keyword evidence="10" id="KW-0408">Iron</keyword>
<dbReference type="Proteomes" id="UP000215788">
    <property type="component" value="Unassembled WGS sequence"/>
</dbReference>
<keyword evidence="9" id="KW-0560">Oxidoreductase</keyword>
<dbReference type="OrthoDB" id="9796486at2"/>
<dbReference type="Gene3D" id="2.40.30.10">
    <property type="entry name" value="Translation factors"/>
    <property type="match status" value="1"/>
</dbReference>
<dbReference type="Pfam" id="PF01794">
    <property type="entry name" value="Ferric_reduct"/>
    <property type="match status" value="1"/>
</dbReference>
<protein>
    <submittedName>
        <fullName evidence="15">Oxidoreductase</fullName>
    </submittedName>
</protein>
<evidence type="ECO:0000256" key="7">
    <source>
        <dbReference type="ARBA" id="ARBA00022827"/>
    </source>
</evidence>
<evidence type="ECO:0000313" key="15">
    <source>
        <dbReference type="EMBL" id="OZY58407.1"/>
    </source>
</evidence>
<gene>
    <name evidence="15" type="ORF">CJF39_16380</name>
</gene>
<dbReference type="Gene3D" id="3.40.50.80">
    <property type="entry name" value="Nucleotide-binding domain of ferredoxin-NADP reductase (FNR) module"/>
    <property type="match status" value="1"/>
</dbReference>
<keyword evidence="12 13" id="KW-0472">Membrane</keyword>
<dbReference type="CDD" id="cd06198">
    <property type="entry name" value="FNR_like_3"/>
    <property type="match status" value="1"/>
</dbReference>
<keyword evidence="3" id="KW-0285">Flavoprotein</keyword>
<keyword evidence="8 13" id="KW-1133">Transmembrane helix</keyword>
<evidence type="ECO:0000256" key="4">
    <source>
        <dbReference type="ARBA" id="ARBA00022692"/>
    </source>
</evidence>
<feature type="domain" description="FAD-binding FR-type" evidence="14">
    <location>
        <begin position="189"/>
        <end position="293"/>
    </location>
</feature>
<dbReference type="RefSeq" id="WP_094994362.1">
    <property type="nucleotide sequence ID" value="NZ_NQKI01000027.1"/>
</dbReference>
<dbReference type="SUPFAM" id="SSF63380">
    <property type="entry name" value="Riboflavin synthase domain-like"/>
    <property type="match status" value="1"/>
</dbReference>
<feature type="transmembrane region" description="Helical" evidence="13">
    <location>
        <begin position="164"/>
        <end position="185"/>
    </location>
</feature>
<feature type="transmembrane region" description="Helical" evidence="13">
    <location>
        <begin position="111"/>
        <end position="128"/>
    </location>
</feature>
<dbReference type="InterPro" id="IPR050415">
    <property type="entry name" value="MRET"/>
</dbReference>
<dbReference type="Pfam" id="PF08022">
    <property type="entry name" value="FAD_binding_8"/>
    <property type="match status" value="1"/>
</dbReference>
<feature type="transmembrane region" description="Helical" evidence="13">
    <location>
        <begin position="33"/>
        <end position="53"/>
    </location>
</feature>
<sequence>MKNWHCLVGILLITALTLLLEIPADTWLTSATLSLILGTTALAYMAVSCLLASRWRGVENLFGGLDRVYDTHKWLGIWALVFASYHFVFKANLDVWNSVPILEMSKYWTRMVRQLSYVALGMIVLLALNRNIPYSVWRWWHKLSGPLFLIVILHWLSFKSPITLFSPVGIWLSVLCGLGVAAALYKLLLYPFVARAGEYKVINVRNDKGALHLTFAPIGKGFAFKAGQFAFLSFKEKGLREPHPFTIACAHRENGQLDFVIRALGDYTKALHDQVKIGMVADIYAPYGRFKRPVRAAKEIWIGAGVGISPFIAWLQDTHGEHFDKATLIYCFNPARAFPPAEELQSVAQQRGVHFLANSGGTEQLADHLRQCLKGAAPETVHISFCGPKGLLQRVRELMRDCGVPEQNLHVELFEFR</sequence>
<dbReference type="InterPro" id="IPR013112">
    <property type="entry name" value="FAD-bd_8"/>
</dbReference>
<reference evidence="15 16" key="1">
    <citation type="submission" date="2017-08" db="EMBL/GenBank/DDBJ databases">
        <title>Genomic and metabolic characterisation of spoilage-associated Pseudomonas species.</title>
        <authorList>
            <person name="Stanborough T."/>
            <person name="Fegan N."/>
            <person name="Powell S.M."/>
            <person name="Singh T."/>
            <person name="Tamplin M.L."/>
            <person name="Chandry P.S."/>
        </authorList>
    </citation>
    <scope>NUCLEOTIDE SEQUENCE [LARGE SCALE GENOMIC DNA]</scope>
    <source>
        <strain evidence="15 16">L1802</strain>
    </source>
</reference>
<comment type="cofactor">
    <cofactor evidence="1">
        <name>FAD</name>
        <dbReference type="ChEBI" id="CHEBI:57692"/>
    </cofactor>
</comment>
<keyword evidence="5" id="KW-0001">2Fe-2S</keyword>
<dbReference type="PROSITE" id="PS51384">
    <property type="entry name" value="FAD_FR"/>
    <property type="match status" value="1"/>
</dbReference>
<dbReference type="GO" id="GO:0046872">
    <property type="term" value="F:metal ion binding"/>
    <property type="evidence" value="ECO:0007669"/>
    <property type="project" value="UniProtKB-KW"/>
</dbReference>
<dbReference type="SUPFAM" id="SSF52343">
    <property type="entry name" value="Ferredoxin reductase-like, C-terminal NADP-linked domain"/>
    <property type="match status" value="1"/>
</dbReference>
<comment type="subcellular location">
    <subcellularLocation>
        <location evidence="2">Membrane</location>
        <topology evidence="2">Multi-pass membrane protein</topology>
    </subcellularLocation>
</comment>
<dbReference type="GO" id="GO:0016020">
    <property type="term" value="C:membrane"/>
    <property type="evidence" value="ECO:0007669"/>
    <property type="project" value="UniProtKB-SubCell"/>
</dbReference>
<organism evidence="15 16">
    <name type="scientific">Pseudomonas lundensis</name>
    <dbReference type="NCBI Taxonomy" id="86185"/>
    <lineage>
        <taxon>Bacteria</taxon>
        <taxon>Pseudomonadati</taxon>
        <taxon>Pseudomonadota</taxon>
        <taxon>Gammaproteobacteria</taxon>
        <taxon>Pseudomonadales</taxon>
        <taxon>Pseudomonadaceae</taxon>
        <taxon>Pseudomonas</taxon>
    </lineage>
</organism>
<evidence type="ECO:0000256" key="8">
    <source>
        <dbReference type="ARBA" id="ARBA00022989"/>
    </source>
</evidence>
<dbReference type="AlphaFoldDB" id="A0A266N8W2"/>
<keyword evidence="7" id="KW-0274">FAD</keyword>